<dbReference type="EMBL" id="MN739424">
    <property type="protein sequence ID" value="QHT04190.1"/>
    <property type="molecule type" value="Genomic_DNA"/>
</dbReference>
<evidence type="ECO:0000313" key="1">
    <source>
        <dbReference type="EMBL" id="QHT04190.1"/>
    </source>
</evidence>
<proteinExistence type="predicted"/>
<sequence>MNQEISYLKWRPTKINEEREKSVMKDKHKNIGNNVMETILQEGYEFMKSESKRESQFNKMNEREMIPQTNLNPFFSNNYLEDLQIQEDFLTPQNSNLDLKVKE</sequence>
<dbReference type="AlphaFoldDB" id="A0A6C0CJY2"/>
<reference evidence="1" key="1">
    <citation type="journal article" date="2020" name="Nature">
        <title>Giant virus diversity and host interactions through global metagenomics.</title>
        <authorList>
            <person name="Schulz F."/>
            <person name="Roux S."/>
            <person name="Paez-Espino D."/>
            <person name="Jungbluth S."/>
            <person name="Walsh D.A."/>
            <person name="Denef V.J."/>
            <person name="McMahon K.D."/>
            <person name="Konstantinidis K.T."/>
            <person name="Eloe-Fadrosh E.A."/>
            <person name="Kyrpides N.C."/>
            <person name="Woyke T."/>
        </authorList>
    </citation>
    <scope>NUCLEOTIDE SEQUENCE</scope>
    <source>
        <strain evidence="1">GVMAG-M-3300021185-45</strain>
    </source>
</reference>
<organism evidence="1">
    <name type="scientific">viral metagenome</name>
    <dbReference type="NCBI Taxonomy" id="1070528"/>
    <lineage>
        <taxon>unclassified sequences</taxon>
        <taxon>metagenomes</taxon>
        <taxon>organismal metagenomes</taxon>
    </lineage>
</organism>
<name>A0A6C0CJY2_9ZZZZ</name>
<accession>A0A6C0CJY2</accession>
<protein>
    <submittedName>
        <fullName evidence="1">Uncharacterized protein</fullName>
    </submittedName>
</protein>